<feature type="transmembrane region" description="Helical" evidence="1">
    <location>
        <begin position="39"/>
        <end position="59"/>
    </location>
</feature>
<dbReference type="AlphaFoldDB" id="A0A4V2NW68"/>
<feature type="transmembrane region" description="Helical" evidence="1">
    <location>
        <begin position="103"/>
        <end position="124"/>
    </location>
</feature>
<dbReference type="EMBL" id="SKBU01000018">
    <property type="protein sequence ID" value="TCJ16112.1"/>
    <property type="molecule type" value="Genomic_DNA"/>
</dbReference>
<dbReference type="RefSeq" id="WP_132691695.1">
    <property type="nucleotide sequence ID" value="NZ_SKBU01000018.1"/>
</dbReference>
<name>A0A4V2NW68_9ACTN</name>
<protein>
    <submittedName>
        <fullName evidence="2">Uncharacterized protein</fullName>
    </submittedName>
</protein>
<evidence type="ECO:0000256" key="1">
    <source>
        <dbReference type="SAM" id="Phobius"/>
    </source>
</evidence>
<keyword evidence="1" id="KW-0812">Transmembrane</keyword>
<feature type="transmembrane region" description="Helical" evidence="1">
    <location>
        <begin position="66"/>
        <end position="83"/>
    </location>
</feature>
<accession>A0A4V2NW68</accession>
<evidence type="ECO:0000313" key="2">
    <source>
        <dbReference type="EMBL" id="TCJ16112.1"/>
    </source>
</evidence>
<sequence length="126" mass="12645">MSRSSERPRSGTLLLSHLLRALLFGAAAGWGAGTLAGYVAGWPLYAACFLLAGTGGWVLTRPMAGHTVLAALVLWAVAGGVYLTLRPVAPAGLLGAGEVLGGYLSLLGVLAAFGLGAFAGRAVARP</sequence>
<keyword evidence="3" id="KW-1185">Reference proteome</keyword>
<proteinExistence type="predicted"/>
<gene>
    <name evidence="2" type="ORF">E0L93_10555</name>
</gene>
<keyword evidence="1" id="KW-0472">Membrane</keyword>
<dbReference type="Proteomes" id="UP000295244">
    <property type="component" value="Unassembled WGS sequence"/>
</dbReference>
<organism evidence="2 3">
    <name type="scientific">Rubrobacter taiwanensis</name>
    <dbReference type="NCBI Taxonomy" id="185139"/>
    <lineage>
        <taxon>Bacteria</taxon>
        <taxon>Bacillati</taxon>
        <taxon>Actinomycetota</taxon>
        <taxon>Rubrobacteria</taxon>
        <taxon>Rubrobacterales</taxon>
        <taxon>Rubrobacteraceae</taxon>
        <taxon>Rubrobacter</taxon>
    </lineage>
</organism>
<keyword evidence="1" id="KW-1133">Transmembrane helix</keyword>
<evidence type="ECO:0000313" key="3">
    <source>
        <dbReference type="Proteomes" id="UP000295244"/>
    </source>
</evidence>
<comment type="caution">
    <text evidence="2">The sequence shown here is derived from an EMBL/GenBank/DDBJ whole genome shotgun (WGS) entry which is preliminary data.</text>
</comment>
<reference evidence="2 3" key="1">
    <citation type="submission" date="2019-03" db="EMBL/GenBank/DDBJ databases">
        <title>Whole genome sequence of a novel Rubrobacter taiwanensis strain, isolated from Yellowstone National Park.</title>
        <authorList>
            <person name="Freed S."/>
            <person name="Ramaley R.F."/>
            <person name="Kyndt J.A."/>
        </authorList>
    </citation>
    <scope>NUCLEOTIDE SEQUENCE [LARGE SCALE GENOMIC DNA]</scope>
    <source>
        <strain evidence="2 3">Yellowstone</strain>
    </source>
</reference>